<protein>
    <recommendedName>
        <fullName evidence="3">histidine kinase</fullName>
        <ecNumber evidence="3">2.7.13.3</ecNumber>
    </recommendedName>
</protein>
<sequence>MSTIPISQPQAEQLRRWCSTTTWMLSLYAVTFSLSVLLLVGFIGWTVTADMQHKTDDVLAWEFLYFDAMTSGDARRAIQTRLEHEHTRATYRHDREHINYYGLFGPDGGYIAGDITEMPANLTAGDDGDTLDRTLSMAPGERAPVVRAMAHRTKDRGVLVIARSLTAVLQFRETVVKSLVIGGLVCLFAGIAGGYLLSLRLRRRLKRIKRVTTRIARGDLGQRLPVGGCDELDMLAHLVNHMLDEVERLMNEVKITCDSIAHDLRTPLVHVRGVLARMGERADALGDDGLSRLVSQAGAETDMLLSRFQAMLRISEIGALQRHGGFAHVQLNAIVTDVGELYEPLAEHRAIRFEVERAPVEPIYGDRALLFEMFVNLLDNALKFTPDGGAVRIDLKRTPAGPRVDIVDSGIGIAADERDAILKRFYRADNARHIAGSGLGLSIVSAIGRLHNFSIGIEDAQPGTRVMVNCWRQGRA</sequence>
<keyword evidence="7 14" id="KW-0418">Kinase</keyword>
<dbReference type="PANTHER" id="PTHR45436:SF8">
    <property type="entry name" value="HISTIDINE KINASE"/>
    <property type="match status" value="1"/>
</dbReference>
<dbReference type="CDD" id="cd00082">
    <property type="entry name" value="HisKA"/>
    <property type="match status" value="1"/>
</dbReference>
<evidence type="ECO:0000259" key="13">
    <source>
        <dbReference type="PROSITE" id="PS50885"/>
    </source>
</evidence>
<dbReference type="PRINTS" id="PR00344">
    <property type="entry name" value="BCTRLSENSOR"/>
</dbReference>
<evidence type="ECO:0000256" key="5">
    <source>
        <dbReference type="ARBA" id="ARBA00022679"/>
    </source>
</evidence>
<feature type="transmembrane region" description="Helical" evidence="11">
    <location>
        <begin position="179"/>
        <end position="199"/>
    </location>
</feature>
<dbReference type="InterPro" id="IPR050428">
    <property type="entry name" value="TCS_sensor_his_kinase"/>
</dbReference>
<dbReference type="AlphaFoldDB" id="A0A118HUA0"/>
<dbReference type="RefSeq" id="WP_059750956.1">
    <property type="nucleotide sequence ID" value="NZ_LOXM01000108.1"/>
</dbReference>
<dbReference type="InterPro" id="IPR005467">
    <property type="entry name" value="His_kinase_dom"/>
</dbReference>
<dbReference type="GO" id="GO:0000155">
    <property type="term" value="F:phosphorelay sensor kinase activity"/>
    <property type="evidence" value="ECO:0007669"/>
    <property type="project" value="InterPro"/>
</dbReference>
<feature type="domain" description="Histidine kinase" evidence="12">
    <location>
        <begin position="259"/>
        <end position="468"/>
    </location>
</feature>
<keyword evidence="8 11" id="KW-1133">Transmembrane helix</keyword>
<proteinExistence type="predicted"/>
<dbReference type="SUPFAM" id="SSF47384">
    <property type="entry name" value="Homodimeric domain of signal transducing histidine kinase"/>
    <property type="match status" value="1"/>
</dbReference>
<comment type="catalytic activity">
    <reaction evidence="1">
        <text>ATP + protein L-histidine = ADP + protein N-phospho-L-histidine.</text>
        <dbReference type="EC" id="2.7.13.3"/>
    </reaction>
</comment>
<evidence type="ECO:0000259" key="12">
    <source>
        <dbReference type="PROSITE" id="PS50109"/>
    </source>
</evidence>
<evidence type="ECO:0000313" key="15">
    <source>
        <dbReference type="Proteomes" id="UP000064029"/>
    </source>
</evidence>
<dbReference type="InterPro" id="IPR036890">
    <property type="entry name" value="HATPase_C_sf"/>
</dbReference>
<dbReference type="SMART" id="SM00304">
    <property type="entry name" value="HAMP"/>
    <property type="match status" value="1"/>
</dbReference>
<dbReference type="EC" id="2.7.13.3" evidence="3"/>
<evidence type="ECO:0000256" key="1">
    <source>
        <dbReference type="ARBA" id="ARBA00000085"/>
    </source>
</evidence>
<keyword evidence="5" id="KW-0808">Transferase</keyword>
<dbReference type="GO" id="GO:0005886">
    <property type="term" value="C:plasma membrane"/>
    <property type="evidence" value="ECO:0007669"/>
    <property type="project" value="TreeGrafter"/>
</dbReference>
<dbReference type="PANTHER" id="PTHR45436">
    <property type="entry name" value="SENSOR HISTIDINE KINASE YKOH"/>
    <property type="match status" value="1"/>
</dbReference>
<dbReference type="EMBL" id="LOXM01000108">
    <property type="protein sequence ID" value="KVG68749.1"/>
    <property type="molecule type" value="Genomic_DNA"/>
</dbReference>
<dbReference type="SUPFAM" id="SSF158472">
    <property type="entry name" value="HAMP domain-like"/>
    <property type="match status" value="1"/>
</dbReference>
<dbReference type="PROSITE" id="PS50109">
    <property type="entry name" value="HIS_KIN"/>
    <property type="match status" value="1"/>
</dbReference>
<dbReference type="InterPro" id="IPR003660">
    <property type="entry name" value="HAMP_dom"/>
</dbReference>
<reference evidence="14 15" key="1">
    <citation type="submission" date="2015-11" db="EMBL/GenBank/DDBJ databases">
        <title>Expanding the genomic diversity of Burkholderia species for the development of highly accurate diagnostics.</title>
        <authorList>
            <person name="Sahl J."/>
            <person name="Keim P."/>
            <person name="Wagner D."/>
        </authorList>
    </citation>
    <scope>NUCLEOTIDE SEQUENCE [LARGE SCALE GENOMIC DNA]</scope>
    <source>
        <strain evidence="14 15">MSMB2036</strain>
    </source>
</reference>
<dbReference type="Pfam" id="PF02518">
    <property type="entry name" value="HATPase_c"/>
    <property type="match status" value="1"/>
</dbReference>
<evidence type="ECO:0000256" key="4">
    <source>
        <dbReference type="ARBA" id="ARBA00022553"/>
    </source>
</evidence>
<evidence type="ECO:0000256" key="10">
    <source>
        <dbReference type="ARBA" id="ARBA00023136"/>
    </source>
</evidence>
<dbReference type="CDD" id="cd06225">
    <property type="entry name" value="HAMP"/>
    <property type="match status" value="1"/>
</dbReference>
<accession>A0A118HUA0</accession>
<evidence type="ECO:0000256" key="3">
    <source>
        <dbReference type="ARBA" id="ARBA00012438"/>
    </source>
</evidence>
<gene>
    <name evidence="14" type="ORF">WJ33_23340</name>
</gene>
<comment type="caution">
    <text evidence="14">The sequence shown here is derived from an EMBL/GenBank/DDBJ whole genome shotgun (WGS) entry which is preliminary data.</text>
</comment>
<evidence type="ECO:0000256" key="11">
    <source>
        <dbReference type="SAM" id="Phobius"/>
    </source>
</evidence>
<dbReference type="InterPro" id="IPR036097">
    <property type="entry name" value="HisK_dim/P_sf"/>
</dbReference>
<evidence type="ECO:0000256" key="6">
    <source>
        <dbReference type="ARBA" id="ARBA00022692"/>
    </source>
</evidence>
<comment type="subcellular location">
    <subcellularLocation>
        <location evidence="2">Membrane</location>
    </subcellularLocation>
</comment>
<dbReference type="InterPro" id="IPR004358">
    <property type="entry name" value="Sig_transdc_His_kin-like_C"/>
</dbReference>
<feature type="transmembrane region" description="Helical" evidence="11">
    <location>
        <begin position="25"/>
        <end position="47"/>
    </location>
</feature>
<dbReference type="Gene3D" id="3.30.565.10">
    <property type="entry name" value="Histidine kinase-like ATPase, C-terminal domain"/>
    <property type="match status" value="1"/>
</dbReference>
<keyword evidence="9" id="KW-0902">Two-component regulatory system</keyword>
<dbReference type="InterPro" id="IPR003661">
    <property type="entry name" value="HisK_dim/P_dom"/>
</dbReference>
<feature type="domain" description="HAMP" evidence="13">
    <location>
        <begin position="199"/>
        <end position="251"/>
    </location>
</feature>
<name>A0A118HUA0_9BURK</name>
<evidence type="ECO:0000313" key="14">
    <source>
        <dbReference type="EMBL" id="KVG68749.1"/>
    </source>
</evidence>
<dbReference type="OrthoDB" id="9809766at2"/>
<keyword evidence="6 11" id="KW-0812">Transmembrane</keyword>
<dbReference type="Pfam" id="PF00672">
    <property type="entry name" value="HAMP"/>
    <property type="match status" value="1"/>
</dbReference>
<evidence type="ECO:0000256" key="9">
    <source>
        <dbReference type="ARBA" id="ARBA00023012"/>
    </source>
</evidence>
<evidence type="ECO:0000256" key="2">
    <source>
        <dbReference type="ARBA" id="ARBA00004370"/>
    </source>
</evidence>
<organism evidence="14 15">
    <name type="scientific">Burkholderia ubonensis</name>
    <dbReference type="NCBI Taxonomy" id="101571"/>
    <lineage>
        <taxon>Bacteria</taxon>
        <taxon>Pseudomonadati</taxon>
        <taxon>Pseudomonadota</taxon>
        <taxon>Betaproteobacteria</taxon>
        <taxon>Burkholderiales</taxon>
        <taxon>Burkholderiaceae</taxon>
        <taxon>Burkholderia</taxon>
        <taxon>Burkholderia cepacia complex</taxon>
    </lineage>
</organism>
<evidence type="ECO:0000256" key="8">
    <source>
        <dbReference type="ARBA" id="ARBA00022989"/>
    </source>
</evidence>
<dbReference type="InterPro" id="IPR003594">
    <property type="entry name" value="HATPase_dom"/>
</dbReference>
<dbReference type="PROSITE" id="PS50885">
    <property type="entry name" value="HAMP"/>
    <property type="match status" value="1"/>
</dbReference>
<dbReference type="SMART" id="SM00387">
    <property type="entry name" value="HATPase_c"/>
    <property type="match status" value="1"/>
</dbReference>
<evidence type="ECO:0000256" key="7">
    <source>
        <dbReference type="ARBA" id="ARBA00022777"/>
    </source>
</evidence>
<keyword evidence="10 11" id="KW-0472">Membrane</keyword>
<dbReference type="SUPFAM" id="SSF55874">
    <property type="entry name" value="ATPase domain of HSP90 chaperone/DNA topoisomerase II/histidine kinase"/>
    <property type="match status" value="1"/>
</dbReference>
<dbReference type="Gene3D" id="6.10.340.10">
    <property type="match status" value="1"/>
</dbReference>
<keyword evidence="4" id="KW-0597">Phosphoprotein</keyword>
<dbReference type="Proteomes" id="UP000064029">
    <property type="component" value="Unassembled WGS sequence"/>
</dbReference>